<dbReference type="KEGG" id="eiv:EIN_096280"/>
<gene>
    <name evidence="5" type="ORF">EIN_096280</name>
</gene>
<protein>
    <submittedName>
        <fullName evidence="5">Calmodulin, putative</fullName>
    </submittedName>
</protein>
<accession>A0A0A1U6B6</accession>
<dbReference type="SMART" id="SM00054">
    <property type="entry name" value="EFh"/>
    <property type="match status" value="2"/>
</dbReference>
<dbReference type="Pfam" id="PF13405">
    <property type="entry name" value="EF-hand_6"/>
    <property type="match status" value="1"/>
</dbReference>
<dbReference type="OMA" id="IDFMKMM"/>
<keyword evidence="3" id="KW-0505">Motor protein</keyword>
<dbReference type="GeneID" id="14886307"/>
<dbReference type="InterPro" id="IPR011992">
    <property type="entry name" value="EF-hand-dom_pair"/>
</dbReference>
<keyword evidence="6" id="KW-1185">Reference proteome</keyword>
<evidence type="ECO:0000256" key="2">
    <source>
        <dbReference type="ARBA" id="ARBA00023123"/>
    </source>
</evidence>
<dbReference type="VEuPathDB" id="AmoebaDB:EIN_096280"/>
<dbReference type="Gene3D" id="1.10.238.10">
    <property type="entry name" value="EF-hand"/>
    <property type="match status" value="2"/>
</dbReference>
<dbReference type="FunFam" id="1.10.238.10:FF:000001">
    <property type="entry name" value="Calmodulin 1"/>
    <property type="match status" value="1"/>
</dbReference>
<dbReference type="RefSeq" id="XP_004254142.1">
    <property type="nucleotide sequence ID" value="XM_004254094.1"/>
</dbReference>
<keyword evidence="2" id="KW-0518">Myosin</keyword>
<evidence type="ECO:0000256" key="1">
    <source>
        <dbReference type="ARBA" id="ARBA00022737"/>
    </source>
</evidence>
<dbReference type="InterPro" id="IPR050230">
    <property type="entry name" value="CALM/Myosin/TropC-like"/>
</dbReference>
<evidence type="ECO:0000313" key="5">
    <source>
        <dbReference type="EMBL" id="ELP87371.1"/>
    </source>
</evidence>
<evidence type="ECO:0000256" key="3">
    <source>
        <dbReference type="ARBA" id="ARBA00023175"/>
    </source>
</evidence>
<dbReference type="GO" id="GO:0005509">
    <property type="term" value="F:calcium ion binding"/>
    <property type="evidence" value="ECO:0007669"/>
    <property type="project" value="InterPro"/>
</dbReference>
<organism evidence="5 6">
    <name type="scientific">Entamoeba invadens IP1</name>
    <dbReference type="NCBI Taxonomy" id="370355"/>
    <lineage>
        <taxon>Eukaryota</taxon>
        <taxon>Amoebozoa</taxon>
        <taxon>Evosea</taxon>
        <taxon>Archamoebae</taxon>
        <taxon>Mastigamoebida</taxon>
        <taxon>Entamoebidae</taxon>
        <taxon>Entamoeba</taxon>
    </lineage>
</organism>
<dbReference type="Pfam" id="PF13499">
    <property type="entry name" value="EF-hand_7"/>
    <property type="match status" value="1"/>
</dbReference>
<evidence type="ECO:0000259" key="4">
    <source>
        <dbReference type="PROSITE" id="PS50222"/>
    </source>
</evidence>
<sequence>MTMEIENNTSNNSQKIKDCFNFYDRDYDGKINVKQLGTLIRSLGCAPTEEEVLGYIKEFNIEGEAFQLEQFELIMDREQSKPDTREIKLKKAFEVFDQDHDGKIKAADLAHNLMTVGDKMTKEEVDKVFAILGITMESEIDLPTFLKLVAL</sequence>
<feature type="domain" description="EF-hand" evidence="4">
    <location>
        <begin position="11"/>
        <end position="46"/>
    </location>
</feature>
<dbReference type="SUPFAM" id="SSF47473">
    <property type="entry name" value="EF-hand"/>
    <property type="match status" value="1"/>
</dbReference>
<dbReference type="AlphaFoldDB" id="A0A0A1U6B6"/>
<keyword evidence="1" id="KW-0677">Repeat</keyword>
<dbReference type="OrthoDB" id="26525at2759"/>
<dbReference type="EMBL" id="KB206860">
    <property type="protein sequence ID" value="ELP87371.1"/>
    <property type="molecule type" value="Genomic_DNA"/>
</dbReference>
<dbReference type="Proteomes" id="UP000014680">
    <property type="component" value="Unassembled WGS sequence"/>
</dbReference>
<name>A0A0A1U6B6_ENTIV</name>
<dbReference type="PANTHER" id="PTHR23048:SF0">
    <property type="entry name" value="CALMODULIN LIKE 3"/>
    <property type="match status" value="1"/>
</dbReference>
<feature type="domain" description="EF-hand" evidence="4">
    <location>
        <begin position="84"/>
        <end position="119"/>
    </location>
</feature>
<dbReference type="PROSITE" id="PS50222">
    <property type="entry name" value="EF_HAND_2"/>
    <property type="match status" value="2"/>
</dbReference>
<dbReference type="PANTHER" id="PTHR23048">
    <property type="entry name" value="MYOSIN LIGHT CHAIN 1, 3"/>
    <property type="match status" value="1"/>
</dbReference>
<dbReference type="GO" id="GO:0016460">
    <property type="term" value="C:myosin II complex"/>
    <property type="evidence" value="ECO:0007669"/>
    <property type="project" value="TreeGrafter"/>
</dbReference>
<dbReference type="InterPro" id="IPR002048">
    <property type="entry name" value="EF_hand_dom"/>
</dbReference>
<proteinExistence type="predicted"/>
<reference evidence="5 6" key="1">
    <citation type="submission" date="2012-10" db="EMBL/GenBank/DDBJ databases">
        <authorList>
            <person name="Zafar N."/>
            <person name="Inman J."/>
            <person name="Hall N."/>
            <person name="Lorenzi H."/>
            <person name="Caler E."/>
        </authorList>
    </citation>
    <scope>NUCLEOTIDE SEQUENCE [LARGE SCALE GENOMIC DNA]</scope>
    <source>
        <strain evidence="5 6">IP1</strain>
    </source>
</reference>
<evidence type="ECO:0000313" key="6">
    <source>
        <dbReference type="Proteomes" id="UP000014680"/>
    </source>
</evidence>